<proteinExistence type="inferred from homology"/>
<dbReference type="HAMAP" id="MF_00374">
    <property type="entry name" value="Ribosomal_uL29"/>
    <property type="match status" value="1"/>
</dbReference>
<keyword evidence="2 5" id="KW-0689">Ribosomal protein</keyword>
<dbReference type="InterPro" id="IPR001854">
    <property type="entry name" value="Ribosomal_uL29"/>
</dbReference>
<comment type="caution">
    <text evidence="6">The sequence shown here is derived from an EMBL/GenBank/DDBJ whole genome shotgun (WGS) entry which is preliminary data.</text>
</comment>
<evidence type="ECO:0000256" key="5">
    <source>
        <dbReference type="HAMAP-Rule" id="MF_00374"/>
    </source>
</evidence>
<gene>
    <name evidence="5" type="primary">rpmC</name>
    <name evidence="6" type="ORF">CAP_1822</name>
</gene>
<dbReference type="eggNOG" id="COG0255">
    <property type="taxonomic scope" value="Bacteria"/>
</dbReference>
<dbReference type="EMBL" id="ASRX01000015">
    <property type="protein sequence ID" value="EYF06692.1"/>
    <property type="molecule type" value="Genomic_DNA"/>
</dbReference>
<dbReference type="SUPFAM" id="SSF46561">
    <property type="entry name" value="Ribosomal protein L29 (L29p)"/>
    <property type="match status" value="1"/>
</dbReference>
<keyword evidence="3 5" id="KW-0687">Ribonucleoprotein</keyword>
<dbReference type="GO" id="GO:1990904">
    <property type="term" value="C:ribonucleoprotein complex"/>
    <property type="evidence" value="ECO:0007669"/>
    <property type="project" value="UniProtKB-KW"/>
</dbReference>
<evidence type="ECO:0000256" key="4">
    <source>
        <dbReference type="ARBA" id="ARBA00035204"/>
    </source>
</evidence>
<dbReference type="GO" id="GO:0003735">
    <property type="term" value="F:structural constituent of ribosome"/>
    <property type="evidence" value="ECO:0007669"/>
    <property type="project" value="InterPro"/>
</dbReference>
<dbReference type="AlphaFoldDB" id="A0A017TCP2"/>
<protein>
    <recommendedName>
        <fullName evidence="4 5">Large ribosomal subunit protein uL29</fullName>
    </recommendedName>
</protein>
<dbReference type="InterPro" id="IPR036049">
    <property type="entry name" value="Ribosomal_uL29_sf"/>
</dbReference>
<sequence>MKAKDLRERTTEHLTELEKTLAGEVFQARFKNFTNRLNDTASIRKARRDLARVKTVLTQRAQSESAPAQATEEKA</sequence>
<dbReference type="GO" id="GO:0006412">
    <property type="term" value="P:translation"/>
    <property type="evidence" value="ECO:0007669"/>
    <property type="project" value="UniProtKB-UniRule"/>
</dbReference>
<organism evidence="6 7">
    <name type="scientific">Chondromyces apiculatus DSM 436</name>
    <dbReference type="NCBI Taxonomy" id="1192034"/>
    <lineage>
        <taxon>Bacteria</taxon>
        <taxon>Pseudomonadati</taxon>
        <taxon>Myxococcota</taxon>
        <taxon>Polyangia</taxon>
        <taxon>Polyangiales</taxon>
        <taxon>Polyangiaceae</taxon>
        <taxon>Chondromyces</taxon>
    </lineage>
</organism>
<keyword evidence="7" id="KW-1185">Reference proteome</keyword>
<evidence type="ECO:0000256" key="3">
    <source>
        <dbReference type="ARBA" id="ARBA00023274"/>
    </source>
</evidence>
<evidence type="ECO:0000313" key="6">
    <source>
        <dbReference type="EMBL" id="EYF06692.1"/>
    </source>
</evidence>
<dbReference type="OrthoDB" id="9815192at2"/>
<name>A0A017TCP2_9BACT</name>
<accession>A0A017TCP2</accession>
<evidence type="ECO:0000256" key="2">
    <source>
        <dbReference type="ARBA" id="ARBA00022980"/>
    </source>
</evidence>
<comment type="similarity">
    <text evidence="1 5">Belongs to the universal ribosomal protein uL29 family.</text>
</comment>
<reference evidence="6 7" key="1">
    <citation type="submission" date="2013-05" db="EMBL/GenBank/DDBJ databases">
        <title>Genome assembly of Chondromyces apiculatus DSM 436.</title>
        <authorList>
            <person name="Sharma G."/>
            <person name="Khatri I."/>
            <person name="Kaur C."/>
            <person name="Mayilraj S."/>
            <person name="Subramanian S."/>
        </authorList>
    </citation>
    <scope>NUCLEOTIDE SEQUENCE [LARGE SCALE GENOMIC DNA]</scope>
    <source>
        <strain evidence="6 7">DSM 436</strain>
    </source>
</reference>
<dbReference type="Proteomes" id="UP000019678">
    <property type="component" value="Unassembled WGS sequence"/>
</dbReference>
<dbReference type="NCBIfam" id="TIGR00012">
    <property type="entry name" value="L29"/>
    <property type="match status" value="1"/>
</dbReference>
<dbReference type="CDD" id="cd00427">
    <property type="entry name" value="Ribosomal_L29_HIP"/>
    <property type="match status" value="1"/>
</dbReference>
<dbReference type="RefSeq" id="WP_044239716.1">
    <property type="nucleotide sequence ID" value="NZ_ASRX01000015.1"/>
</dbReference>
<dbReference type="STRING" id="1192034.CAP_1822"/>
<evidence type="ECO:0000256" key="1">
    <source>
        <dbReference type="ARBA" id="ARBA00009254"/>
    </source>
</evidence>
<dbReference type="Pfam" id="PF00831">
    <property type="entry name" value="Ribosomal_L29"/>
    <property type="match status" value="1"/>
</dbReference>
<dbReference type="Gene3D" id="1.10.287.310">
    <property type="match status" value="1"/>
</dbReference>
<dbReference type="GO" id="GO:0005840">
    <property type="term" value="C:ribosome"/>
    <property type="evidence" value="ECO:0007669"/>
    <property type="project" value="UniProtKB-KW"/>
</dbReference>
<evidence type="ECO:0000313" key="7">
    <source>
        <dbReference type="Proteomes" id="UP000019678"/>
    </source>
</evidence>